<feature type="region of interest" description="Disordered" evidence="1">
    <location>
        <begin position="67"/>
        <end position="87"/>
    </location>
</feature>
<reference evidence="3 4" key="1">
    <citation type="journal article" date="2023" name="Sci. Data">
        <title>Genome assembly of the Korean intertidal mud-creeper Batillaria attramentaria.</title>
        <authorList>
            <person name="Patra A.K."/>
            <person name="Ho P.T."/>
            <person name="Jun S."/>
            <person name="Lee S.J."/>
            <person name="Kim Y."/>
            <person name="Won Y.J."/>
        </authorList>
    </citation>
    <scope>NUCLEOTIDE SEQUENCE [LARGE SCALE GENOMIC DNA]</scope>
    <source>
        <strain evidence="3">Wonlab-2016</strain>
    </source>
</reference>
<evidence type="ECO:0000313" key="4">
    <source>
        <dbReference type="Proteomes" id="UP001519460"/>
    </source>
</evidence>
<name>A0ABD0L3M8_9CAEN</name>
<protein>
    <submittedName>
        <fullName evidence="3">Uncharacterized protein</fullName>
    </submittedName>
</protein>
<dbReference type="EMBL" id="JACVVK020000086">
    <property type="protein sequence ID" value="KAK7494159.1"/>
    <property type="molecule type" value="Genomic_DNA"/>
</dbReference>
<feature type="chain" id="PRO_5044759324" evidence="2">
    <location>
        <begin position="30"/>
        <end position="87"/>
    </location>
</feature>
<accession>A0ABD0L3M8</accession>
<evidence type="ECO:0000256" key="1">
    <source>
        <dbReference type="SAM" id="MobiDB-lite"/>
    </source>
</evidence>
<dbReference type="Proteomes" id="UP001519460">
    <property type="component" value="Unassembled WGS sequence"/>
</dbReference>
<feature type="signal peptide" evidence="2">
    <location>
        <begin position="1"/>
        <end position="29"/>
    </location>
</feature>
<proteinExistence type="predicted"/>
<keyword evidence="2" id="KW-0732">Signal</keyword>
<evidence type="ECO:0000313" key="3">
    <source>
        <dbReference type="EMBL" id="KAK7494159.1"/>
    </source>
</evidence>
<comment type="caution">
    <text evidence="3">The sequence shown here is derived from an EMBL/GenBank/DDBJ whole genome shotgun (WGS) entry which is preliminary data.</text>
</comment>
<feature type="non-terminal residue" evidence="3">
    <location>
        <position position="87"/>
    </location>
</feature>
<gene>
    <name evidence="3" type="ORF">BaRGS_00014632</name>
</gene>
<dbReference type="AlphaFoldDB" id="A0ABD0L3M8"/>
<keyword evidence="4" id="KW-1185">Reference proteome</keyword>
<sequence length="87" mass="9611">MGMSVVRKTWLLLSVLVLLLSVQDDRCEARSLPTFLYPGTQKQDKGGDGTGDVSTALRLYRNGLESRHRPVKGHNSARDPCQTILAD</sequence>
<evidence type="ECO:0000256" key="2">
    <source>
        <dbReference type="SAM" id="SignalP"/>
    </source>
</evidence>
<organism evidence="3 4">
    <name type="scientific">Batillaria attramentaria</name>
    <dbReference type="NCBI Taxonomy" id="370345"/>
    <lineage>
        <taxon>Eukaryota</taxon>
        <taxon>Metazoa</taxon>
        <taxon>Spiralia</taxon>
        <taxon>Lophotrochozoa</taxon>
        <taxon>Mollusca</taxon>
        <taxon>Gastropoda</taxon>
        <taxon>Caenogastropoda</taxon>
        <taxon>Sorbeoconcha</taxon>
        <taxon>Cerithioidea</taxon>
        <taxon>Batillariidae</taxon>
        <taxon>Batillaria</taxon>
    </lineage>
</organism>